<feature type="compositionally biased region" description="Polar residues" evidence="1">
    <location>
        <begin position="306"/>
        <end position="316"/>
    </location>
</feature>
<organism evidence="2 3">
    <name type="scientific">Pseudopithomyces chartarum</name>
    <dbReference type="NCBI Taxonomy" id="1892770"/>
    <lineage>
        <taxon>Eukaryota</taxon>
        <taxon>Fungi</taxon>
        <taxon>Dikarya</taxon>
        <taxon>Ascomycota</taxon>
        <taxon>Pezizomycotina</taxon>
        <taxon>Dothideomycetes</taxon>
        <taxon>Pleosporomycetidae</taxon>
        <taxon>Pleosporales</taxon>
        <taxon>Massarineae</taxon>
        <taxon>Didymosphaeriaceae</taxon>
        <taxon>Pseudopithomyces</taxon>
    </lineage>
</organism>
<evidence type="ECO:0000313" key="2">
    <source>
        <dbReference type="EMBL" id="KAK3216963.1"/>
    </source>
</evidence>
<sequence>MQKIPVILVSDFEESPPVTMRYALRDNEIDLKEVYIKVNRLCDHPGRGRLKSVGGGAEPDLILQACSGEFRELFMDCCSSISDYFADFMHADSVAMQSVWFHLLDKLQVAAILPHYYWLPGEPSCDHAEAFEKDFAHFKENLNVLTSPRPDASLEPVISASHLTDARHNLSHMGNKEGLKRWQQFLYKGSPGFAVPETDRVYSNVGLGSVSNSKGAVEFEAHIPWVGLALIDRHTARLRKGVEATLEDEPDAVVKASTLAEFDSKTLDWKRTSARSTIDGRRILLEPMHPRPEAANAPQRRKTLADPTSHQRNPSYNKDPDFFQYRNLNENFEMLGYHYLSDQSLPSPIDKAVYYDMFEDWADVGQD</sequence>
<protein>
    <submittedName>
        <fullName evidence="2">Uncharacterized protein</fullName>
    </submittedName>
</protein>
<evidence type="ECO:0000313" key="3">
    <source>
        <dbReference type="Proteomes" id="UP001280581"/>
    </source>
</evidence>
<dbReference type="AlphaFoldDB" id="A0AAN6M702"/>
<dbReference type="EMBL" id="WVTA01000001">
    <property type="protein sequence ID" value="KAK3216963.1"/>
    <property type="molecule type" value="Genomic_DNA"/>
</dbReference>
<comment type="caution">
    <text evidence="2">The sequence shown here is derived from an EMBL/GenBank/DDBJ whole genome shotgun (WGS) entry which is preliminary data.</text>
</comment>
<evidence type="ECO:0000256" key="1">
    <source>
        <dbReference type="SAM" id="MobiDB-lite"/>
    </source>
</evidence>
<gene>
    <name evidence="2" type="ORF">GRF29_1g1541324</name>
</gene>
<dbReference type="Proteomes" id="UP001280581">
    <property type="component" value="Unassembled WGS sequence"/>
</dbReference>
<reference evidence="2 3" key="1">
    <citation type="submission" date="2021-02" db="EMBL/GenBank/DDBJ databases">
        <title>Genome assembly of Pseudopithomyces chartarum.</title>
        <authorList>
            <person name="Jauregui R."/>
            <person name="Singh J."/>
            <person name="Voisey C."/>
        </authorList>
    </citation>
    <scope>NUCLEOTIDE SEQUENCE [LARGE SCALE GENOMIC DNA]</scope>
    <source>
        <strain evidence="2 3">AGR01</strain>
    </source>
</reference>
<keyword evidence="3" id="KW-1185">Reference proteome</keyword>
<proteinExistence type="predicted"/>
<feature type="region of interest" description="Disordered" evidence="1">
    <location>
        <begin position="287"/>
        <end position="320"/>
    </location>
</feature>
<name>A0AAN6M702_9PLEO</name>
<accession>A0AAN6M702</accession>